<evidence type="ECO:0000313" key="3">
    <source>
        <dbReference type="Proteomes" id="UP000029121"/>
    </source>
</evidence>
<protein>
    <submittedName>
        <fullName evidence="2">Uncharacterized protein</fullName>
    </submittedName>
</protein>
<sequence>MLKTNYKPEKNNKKMKKLISETKNDSKRSMADSVCLCLSLLLLSLDRTYCKKKKKNKQAKGSNRNGAKSKKKGERSLCCW</sequence>
<evidence type="ECO:0000256" key="1">
    <source>
        <dbReference type="SAM" id="MobiDB-lite"/>
    </source>
</evidence>
<feature type="region of interest" description="Disordered" evidence="1">
    <location>
        <begin position="1"/>
        <end position="30"/>
    </location>
</feature>
<organism evidence="2 3">
    <name type="scientific">Capsella rubella</name>
    <dbReference type="NCBI Taxonomy" id="81985"/>
    <lineage>
        <taxon>Eukaryota</taxon>
        <taxon>Viridiplantae</taxon>
        <taxon>Streptophyta</taxon>
        <taxon>Embryophyta</taxon>
        <taxon>Tracheophyta</taxon>
        <taxon>Spermatophyta</taxon>
        <taxon>Magnoliopsida</taxon>
        <taxon>eudicotyledons</taxon>
        <taxon>Gunneridae</taxon>
        <taxon>Pentapetalae</taxon>
        <taxon>rosids</taxon>
        <taxon>malvids</taxon>
        <taxon>Brassicales</taxon>
        <taxon>Brassicaceae</taxon>
        <taxon>Camelineae</taxon>
        <taxon>Capsella</taxon>
    </lineage>
</organism>
<proteinExistence type="predicted"/>
<gene>
    <name evidence="2" type="ORF">CARUB_v10028689mg</name>
</gene>
<name>R0GVS4_9BRAS</name>
<dbReference type="Proteomes" id="UP000029121">
    <property type="component" value="Unassembled WGS sequence"/>
</dbReference>
<accession>R0GVS4</accession>
<feature type="region of interest" description="Disordered" evidence="1">
    <location>
        <begin position="52"/>
        <end position="80"/>
    </location>
</feature>
<keyword evidence="3" id="KW-1185">Reference proteome</keyword>
<dbReference type="AlphaFoldDB" id="R0GVS4"/>
<evidence type="ECO:0000313" key="2">
    <source>
        <dbReference type="EMBL" id="EOA15288.1"/>
    </source>
</evidence>
<reference evidence="3" key="1">
    <citation type="journal article" date="2013" name="Nat. Genet.">
        <title>The Capsella rubella genome and the genomic consequences of rapid mating system evolution.</title>
        <authorList>
            <person name="Slotte T."/>
            <person name="Hazzouri K.M."/>
            <person name="Agren J.A."/>
            <person name="Koenig D."/>
            <person name="Maumus F."/>
            <person name="Guo Y.L."/>
            <person name="Steige K."/>
            <person name="Platts A.E."/>
            <person name="Escobar J.S."/>
            <person name="Newman L.K."/>
            <person name="Wang W."/>
            <person name="Mandakova T."/>
            <person name="Vello E."/>
            <person name="Smith L.M."/>
            <person name="Henz S.R."/>
            <person name="Steffen J."/>
            <person name="Takuno S."/>
            <person name="Brandvain Y."/>
            <person name="Coop G."/>
            <person name="Andolfatto P."/>
            <person name="Hu T.T."/>
            <person name="Blanchette M."/>
            <person name="Clark R.M."/>
            <person name="Quesneville H."/>
            <person name="Nordborg M."/>
            <person name="Gaut B.S."/>
            <person name="Lysak M.A."/>
            <person name="Jenkins J."/>
            <person name="Grimwood J."/>
            <person name="Chapman J."/>
            <person name="Prochnik S."/>
            <person name="Shu S."/>
            <person name="Rokhsar D."/>
            <person name="Schmutz J."/>
            <person name="Weigel D."/>
            <person name="Wright S.I."/>
        </authorList>
    </citation>
    <scope>NUCLEOTIDE SEQUENCE [LARGE SCALE GENOMIC DNA]</scope>
    <source>
        <strain evidence="3">cv. Monte Gargano</strain>
    </source>
</reference>
<dbReference type="EMBL" id="KB870812">
    <property type="protein sequence ID" value="EOA15288.1"/>
    <property type="molecule type" value="Genomic_DNA"/>
</dbReference>